<keyword evidence="7" id="KW-0067">ATP-binding</keyword>
<dbReference type="InterPro" id="IPR029063">
    <property type="entry name" value="SAM-dependent_MTases_sf"/>
</dbReference>
<dbReference type="InterPro" id="IPR011764">
    <property type="entry name" value="Biotin_carboxylation_dom"/>
</dbReference>
<evidence type="ECO:0000256" key="8">
    <source>
        <dbReference type="ARBA" id="ARBA00023128"/>
    </source>
</evidence>
<feature type="domain" description="Biotin carboxylation" evidence="11">
    <location>
        <begin position="205"/>
        <end position="460"/>
    </location>
</feature>
<dbReference type="PANTHER" id="PTHR12049">
    <property type="entry name" value="PROTEIN ARGININE METHYLTRANSFERASE NDUFAF7, MITOCHONDRIAL"/>
    <property type="match status" value="1"/>
</dbReference>
<evidence type="ECO:0000259" key="11">
    <source>
        <dbReference type="PROSITE" id="PS50979"/>
    </source>
</evidence>
<dbReference type="AlphaFoldDB" id="A0A811UH59"/>
<dbReference type="EMBL" id="CAJHJT010000001">
    <property type="protein sequence ID" value="CAD6996543.1"/>
    <property type="molecule type" value="Genomic_DNA"/>
</dbReference>
<dbReference type="GO" id="GO:0032259">
    <property type="term" value="P:methylation"/>
    <property type="evidence" value="ECO:0007669"/>
    <property type="project" value="UniProtKB-KW"/>
</dbReference>
<evidence type="ECO:0000256" key="3">
    <source>
        <dbReference type="ARBA" id="ARBA00022598"/>
    </source>
</evidence>
<dbReference type="EC" id="2.1.1.320" evidence="10"/>
<evidence type="ECO:0000313" key="12">
    <source>
        <dbReference type="EMBL" id="CAD6996543.1"/>
    </source>
</evidence>
<comment type="caution">
    <text evidence="12">The sequence shown here is derived from an EMBL/GenBank/DDBJ whole genome shotgun (WGS) entry which is preliminary data.</text>
</comment>
<dbReference type="Pfam" id="PF02636">
    <property type="entry name" value="Methyltransf_28"/>
    <property type="match status" value="1"/>
</dbReference>
<evidence type="ECO:0000256" key="1">
    <source>
        <dbReference type="ARBA" id="ARBA00004173"/>
    </source>
</evidence>
<dbReference type="InterPro" id="IPR003788">
    <property type="entry name" value="NDUFAF7"/>
</dbReference>
<dbReference type="Proteomes" id="UP000606786">
    <property type="component" value="Unassembled WGS sequence"/>
</dbReference>
<keyword evidence="13" id="KW-1185">Reference proteome</keyword>
<comment type="similarity">
    <text evidence="2 10">Belongs to the NDUFAF7 family.</text>
</comment>
<comment type="catalytic activity">
    <reaction evidence="9 10">
        <text>L-arginyl-[protein] + 2 S-adenosyl-L-methionine = N(omega),N(omega)'-dimethyl-L-arginyl-[protein] + 2 S-adenosyl-L-homocysteine + 2 H(+)</text>
        <dbReference type="Rhea" id="RHEA:48108"/>
        <dbReference type="Rhea" id="RHEA-COMP:10532"/>
        <dbReference type="Rhea" id="RHEA-COMP:11992"/>
        <dbReference type="ChEBI" id="CHEBI:15378"/>
        <dbReference type="ChEBI" id="CHEBI:29965"/>
        <dbReference type="ChEBI" id="CHEBI:57856"/>
        <dbReference type="ChEBI" id="CHEBI:59789"/>
        <dbReference type="ChEBI" id="CHEBI:88221"/>
        <dbReference type="EC" id="2.1.1.320"/>
    </reaction>
</comment>
<dbReference type="InterPro" id="IPR016185">
    <property type="entry name" value="PreATP-grasp_dom_sf"/>
</dbReference>
<sequence>MNAVLYHKKHGYYMNRSPLGKNNDFITAPEISQLFGEIIAVWVMYMWEKLGKPLKFSLVELGPGEGTLIHDIIRVTKKHSNFFRSMAIHLIEISPTLQKIQKGKLKESNINWHVDINDLPEQPTIFLANEFFDALPIDQFVYHNGEWYENRITRRDDGVLFQCLILESRKEKSYVSLLTTQMPNEELFNGAVVEICSAGIEIFKKLEEKIVSNRGAAIVIDYGYVYPTYKSTLQSIRQHRYANFLEDVGDNDITALVNFQALKDALKHIDICEAAVETGVQAVHPGYGFLAENPDFPRALQRYSIDFIGPSAETIEVIANKITAKEAAKRAGVNAVPGYIVSNTAIKEKNDWVSVSCAGVTLGSVVNLSSKQLLCKESNNCVRIDDGVAAGSEISMFYDSMIMKRVILESRKGEELVPVSFAQMTPCGVRMTLNNIGGISNNDGTTGSRARDLFIVRINNNEYSINAKYQNSVLTTVYNHNTYSIIGVASYFDFSCSQSCSLNGGNVPENGFHSVIDNPAFESLVNPPIPTMMITMIEQRKSQMTTDFDCFCSIAEDE</sequence>
<keyword evidence="6" id="KW-0547">Nucleotide-binding</keyword>
<dbReference type="GO" id="GO:0016874">
    <property type="term" value="F:ligase activity"/>
    <property type="evidence" value="ECO:0007669"/>
    <property type="project" value="UniProtKB-KW"/>
</dbReference>
<organism evidence="12 13">
    <name type="scientific">Ceratitis capitata</name>
    <name type="common">Mediterranean fruit fly</name>
    <name type="synonym">Tephritis capitata</name>
    <dbReference type="NCBI Taxonomy" id="7213"/>
    <lineage>
        <taxon>Eukaryota</taxon>
        <taxon>Metazoa</taxon>
        <taxon>Ecdysozoa</taxon>
        <taxon>Arthropoda</taxon>
        <taxon>Hexapoda</taxon>
        <taxon>Insecta</taxon>
        <taxon>Pterygota</taxon>
        <taxon>Neoptera</taxon>
        <taxon>Endopterygota</taxon>
        <taxon>Diptera</taxon>
        <taxon>Brachycera</taxon>
        <taxon>Muscomorpha</taxon>
        <taxon>Tephritoidea</taxon>
        <taxon>Tephritidae</taxon>
        <taxon>Ceratitis</taxon>
        <taxon>Ceratitis</taxon>
    </lineage>
</organism>
<proteinExistence type="inferred from homology"/>
<dbReference type="Gene3D" id="3.40.50.12710">
    <property type="match status" value="1"/>
</dbReference>
<evidence type="ECO:0000256" key="10">
    <source>
        <dbReference type="RuleBase" id="RU364114"/>
    </source>
</evidence>
<name>A0A811UH59_CERCA</name>
<dbReference type="GO" id="GO:0005739">
    <property type="term" value="C:mitochondrion"/>
    <property type="evidence" value="ECO:0007669"/>
    <property type="project" value="UniProtKB-SubCell"/>
</dbReference>
<evidence type="ECO:0000256" key="2">
    <source>
        <dbReference type="ARBA" id="ARBA00005891"/>
    </source>
</evidence>
<evidence type="ECO:0000256" key="5">
    <source>
        <dbReference type="ARBA" id="ARBA00022679"/>
    </source>
</evidence>
<reference evidence="12" key="1">
    <citation type="submission" date="2020-11" db="EMBL/GenBank/DDBJ databases">
        <authorList>
            <person name="Whitehead M."/>
        </authorList>
    </citation>
    <scope>NUCLEOTIDE SEQUENCE</scope>
    <source>
        <strain evidence="12">EGII</strain>
    </source>
</reference>
<dbReference type="SUPFAM" id="SSF53335">
    <property type="entry name" value="S-adenosyl-L-methionine-dependent methyltransferases"/>
    <property type="match status" value="1"/>
</dbReference>
<comment type="function">
    <text evidence="10">Arginine methyltransferase involved in the assembly or stability of mitochondrial NADH:ubiquinone oxidoreductase complex (complex I).</text>
</comment>
<dbReference type="InterPro" id="IPR038375">
    <property type="entry name" value="NDUFAF7_sf"/>
</dbReference>
<gene>
    <name evidence="12" type="ORF">CCAP1982_LOCUS5211</name>
</gene>
<dbReference type="GO" id="GO:0035243">
    <property type="term" value="F:protein-arginine omega-N symmetric methyltransferase activity"/>
    <property type="evidence" value="ECO:0007669"/>
    <property type="project" value="UniProtKB-EC"/>
</dbReference>
<evidence type="ECO:0000313" key="13">
    <source>
        <dbReference type="Proteomes" id="UP000606786"/>
    </source>
</evidence>
<accession>A0A811UH59</accession>
<evidence type="ECO:0000256" key="4">
    <source>
        <dbReference type="ARBA" id="ARBA00022603"/>
    </source>
</evidence>
<evidence type="ECO:0000256" key="9">
    <source>
        <dbReference type="ARBA" id="ARBA00048612"/>
    </source>
</evidence>
<dbReference type="PANTHER" id="PTHR12049:SF7">
    <property type="entry name" value="PROTEIN ARGININE METHYLTRANSFERASE NDUFAF7, MITOCHONDRIAL"/>
    <property type="match status" value="1"/>
</dbReference>
<keyword evidence="4 10" id="KW-0489">Methyltransferase</keyword>
<keyword evidence="8 10" id="KW-0496">Mitochondrion</keyword>
<evidence type="ECO:0000256" key="6">
    <source>
        <dbReference type="ARBA" id="ARBA00022741"/>
    </source>
</evidence>
<evidence type="ECO:0000256" key="7">
    <source>
        <dbReference type="ARBA" id="ARBA00022840"/>
    </source>
</evidence>
<dbReference type="OrthoDB" id="438553at2759"/>
<dbReference type="PROSITE" id="PS50979">
    <property type="entry name" value="BC"/>
    <property type="match status" value="1"/>
</dbReference>
<keyword evidence="5 10" id="KW-0808">Transferase</keyword>
<dbReference type="GO" id="GO:0005524">
    <property type="term" value="F:ATP binding"/>
    <property type="evidence" value="ECO:0007669"/>
    <property type="project" value="UniProtKB-KW"/>
</dbReference>
<keyword evidence="3" id="KW-0436">Ligase</keyword>
<dbReference type="SUPFAM" id="SSF52440">
    <property type="entry name" value="PreATP-grasp domain"/>
    <property type="match status" value="1"/>
</dbReference>
<protein>
    <recommendedName>
        <fullName evidence="10">Protein arginine methyltransferase NDUFAF7</fullName>
        <ecNumber evidence="10">2.1.1.320</ecNumber>
    </recommendedName>
</protein>
<dbReference type="Gene3D" id="3.30.470.20">
    <property type="entry name" value="ATP-grasp fold, B domain"/>
    <property type="match status" value="1"/>
</dbReference>
<comment type="subcellular location">
    <subcellularLocation>
        <location evidence="1 10">Mitochondrion</location>
    </subcellularLocation>
</comment>